<keyword evidence="8" id="KW-0547">Nucleotide-binding</keyword>
<comment type="catalytic activity">
    <reaction evidence="11">
        <text>L-threonine + hydrogencarbonate + ATP = L-threonylcarbamoyladenylate + diphosphate + H2O</text>
        <dbReference type="Rhea" id="RHEA:36407"/>
        <dbReference type="ChEBI" id="CHEBI:15377"/>
        <dbReference type="ChEBI" id="CHEBI:17544"/>
        <dbReference type="ChEBI" id="CHEBI:30616"/>
        <dbReference type="ChEBI" id="CHEBI:33019"/>
        <dbReference type="ChEBI" id="CHEBI:57926"/>
        <dbReference type="ChEBI" id="CHEBI:73682"/>
        <dbReference type="EC" id="2.7.7.87"/>
    </reaction>
</comment>
<dbReference type="PROSITE" id="PS51163">
    <property type="entry name" value="YRDC"/>
    <property type="match status" value="1"/>
</dbReference>
<dbReference type="GO" id="GO:0008033">
    <property type="term" value="P:tRNA processing"/>
    <property type="evidence" value="ECO:0007669"/>
    <property type="project" value="UniProtKB-KW"/>
</dbReference>
<evidence type="ECO:0000313" key="14">
    <source>
        <dbReference type="EMBL" id="NYE75393.1"/>
    </source>
</evidence>
<dbReference type="InterPro" id="IPR006070">
    <property type="entry name" value="Sua5-like_dom"/>
</dbReference>
<dbReference type="EC" id="2.7.7.87" evidence="3"/>
<comment type="subcellular location">
    <subcellularLocation>
        <location evidence="1">Cytoplasm</location>
    </subcellularLocation>
</comment>
<dbReference type="InterPro" id="IPR050156">
    <property type="entry name" value="TC-AMP_synthase_SUA5"/>
</dbReference>
<dbReference type="GO" id="GO:0061710">
    <property type="term" value="F:L-threonylcarbamoyladenylate synthase"/>
    <property type="evidence" value="ECO:0007669"/>
    <property type="project" value="UniProtKB-EC"/>
</dbReference>
<evidence type="ECO:0000256" key="4">
    <source>
        <dbReference type="ARBA" id="ARBA00022490"/>
    </source>
</evidence>
<dbReference type="RefSeq" id="WP_312879624.1">
    <property type="nucleotide sequence ID" value="NZ_JACCBU010000001.1"/>
</dbReference>
<proteinExistence type="inferred from homology"/>
<keyword evidence="15" id="KW-1185">Reference proteome</keyword>
<keyword evidence="9" id="KW-0067">ATP-binding</keyword>
<keyword evidence="4" id="KW-0963">Cytoplasm</keyword>
<keyword evidence="7" id="KW-0548">Nucleotidyltransferase</keyword>
<dbReference type="GO" id="GO:0005737">
    <property type="term" value="C:cytoplasm"/>
    <property type="evidence" value="ECO:0007669"/>
    <property type="project" value="UniProtKB-SubCell"/>
</dbReference>
<sequence>MNEVREQGTGAAADEPLSPPEPNGSAKPAPADAGPRPGPPATETEPTEEERRAETEQWIKDHMAGRAAVSEVTAPKTDEPPEPVEAESDQALRQAEGTEEQAAEPAGAVSGAEPDSALGQAQDTEEEPAGDQDAEEPAEDAAEAEPEEPPLPAYQRFDITGSDPAALAEAAEAARIAIENGECVVLPTDTVYGIGADAFDADAVQRLLDAKDRGRDTPPPVLIGDASLIRALADDVPELVGPLTEKHWPGPLTVIVKARDSLRIDLGETRGTIGLRVPDYELTRDLLRQTGPMAVSSANLSGRPPALTCDQAIEYFGNKVSVYLDGGPVASPDGAPSSMVDFSQNDHGELLRAGALSVDVLRETLPELEDLTVPAEEAEAAEAEPADAEPTDDNPTDAEPTDTEPSDAESMAAGEPVDPEPTDVGPAAEAGTEAKGETEEPDSSEDIERLIKEHATEPVPADDQADDDHVAASPSEATPKT</sequence>
<evidence type="ECO:0000256" key="1">
    <source>
        <dbReference type="ARBA" id="ARBA00004496"/>
    </source>
</evidence>
<keyword evidence="6" id="KW-0819">tRNA processing</keyword>
<comment type="caution">
    <text evidence="14">The sequence shown here is derived from an EMBL/GenBank/DDBJ whole genome shotgun (WGS) entry which is preliminary data.</text>
</comment>
<evidence type="ECO:0000256" key="3">
    <source>
        <dbReference type="ARBA" id="ARBA00012584"/>
    </source>
</evidence>
<evidence type="ECO:0000259" key="13">
    <source>
        <dbReference type="PROSITE" id="PS51163"/>
    </source>
</evidence>
<evidence type="ECO:0000256" key="5">
    <source>
        <dbReference type="ARBA" id="ARBA00022679"/>
    </source>
</evidence>
<evidence type="ECO:0000256" key="9">
    <source>
        <dbReference type="ARBA" id="ARBA00022840"/>
    </source>
</evidence>
<evidence type="ECO:0000256" key="10">
    <source>
        <dbReference type="ARBA" id="ARBA00029774"/>
    </source>
</evidence>
<evidence type="ECO:0000256" key="12">
    <source>
        <dbReference type="SAM" id="MobiDB-lite"/>
    </source>
</evidence>
<evidence type="ECO:0000256" key="2">
    <source>
        <dbReference type="ARBA" id="ARBA00007663"/>
    </source>
</evidence>
<feature type="region of interest" description="Disordered" evidence="12">
    <location>
        <begin position="1"/>
        <end position="158"/>
    </location>
</feature>
<evidence type="ECO:0000256" key="6">
    <source>
        <dbReference type="ARBA" id="ARBA00022694"/>
    </source>
</evidence>
<evidence type="ECO:0000256" key="11">
    <source>
        <dbReference type="ARBA" id="ARBA00048366"/>
    </source>
</evidence>
<accession>A0A7Y9IEC4</accession>
<dbReference type="Proteomes" id="UP000569914">
    <property type="component" value="Unassembled WGS sequence"/>
</dbReference>
<dbReference type="PANTHER" id="PTHR17490:SF16">
    <property type="entry name" value="THREONYLCARBAMOYL-AMP SYNTHASE"/>
    <property type="match status" value="1"/>
</dbReference>
<dbReference type="EMBL" id="JACCBU010000001">
    <property type="protein sequence ID" value="NYE75393.1"/>
    <property type="molecule type" value="Genomic_DNA"/>
</dbReference>
<comment type="similarity">
    <text evidence="2">Belongs to the SUA5 family.</text>
</comment>
<dbReference type="GO" id="GO:0000049">
    <property type="term" value="F:tRNA binding"/>
    <property type="evidence" value="ECO:0007669"/>
    <property type="project" value="TreeGrafter"/>
</dbReference>
<feature type="compositionally biased region" description="Acidic residues" evidence="12">
    <location>
        <begin position="377"/>
        <end position="407"/>
    </location>
</feature>
<dbReference type="NCBIfam" id="TIGR00057">
    <property type="entry name" value="L-threonylcarbamoyladenylate synthase"/>
    <property type="match status" value="1"/>
</dbReference>
<feature type="compositionally biased region" description="Basic and acidic residues" evidence="12">
    <location>
        <begin position="446"/>
        <end position="456"/>
    </location>
</feature>
<evidence type="ECO:0000313" key="15">
    <source>
        <dbReference type="Proteomes" id="UP000569914"/>
    </source>
</evidence>
<keyword evidence="5" id="KW-0808">Transferase</keyword>
<feature type="compositionally biased region" description="Basic and acidic residues" evidence="12">
    <location>
        <begin position="49"/>
        <end position="64"/>
    </location>
</feature>
<dbReference type="Gene3D" id="3.90.870.10">
    <property type="entry name" value="DHBP synthase"/>
    <property type="match status" value="1"/>
</dbReference>
<feature type="region of interest" description="Disordered" evidence="12">
    <location>
        <begin position="377"/>
        <end position="481"/>
    </location>
</feature>
<name>A0A7Y9IEC4_9ACTN</name>
<feature type="domain" description="YrdC-like" evidence="13">
    <location>
        <begin position="168"/>
        <end position="356"/>
    </location>
</feature>
<dbReference type="Pfam" id="PF01300">
    <property type="entry name" value="Sua5_yciO_yrdC"/>
    <property type="match status" value="1"/>
</dbReference>
<evidence type="ECO:0000256" key="8">
    <source>
        <dbReference type="ARBA" id="ARBA00022741"/>
    </source>
</evidence>
<dbReference type="SUPFAM" id="SSF55821">
    <property type="entry name" value="YrdC/RibB"/>
    <property type="match status" value="1"/>
</dbReference>
<dbReference type="GO" id="GO:0006450">
    <property type="term" value="P:regulation of translational fidelity"/>
    <property type="evidence" value="ECO:0007669"/>
    <property type="project" value="TreeGrafter"/>
</dbReference>
<organism evidence="14 15">
    <name type="scientific">Microlunatus parietis</name>
    <dbReference type="NCBI Taxonomy" id="682979"/>
    <lineage>
        <taxon>Bacteria</taxon>
        <taxon>Bacillati</taxon>
        <taxon>Actinomycetota</taxon>
        <taxon>Actinomycetes</taxon>
        <taxon>Propionibacteriales</taxon>
        <taxon>Propionibacteriaceae</taxon>
        <taxon>Microlunatus</taxon>
    </lineage>
</organism>
<dbReference type="GO" id="GO:0003725">
    <property type="term" value="F:double-stranded RNA binding"/>
    <property type="evidence" value="ECO:0007669"/>
    <property type="project" value="InterPro"/>
</dbReference>
<dbReference type="PANTHER" id="PTHR17490">
    <property type="entry name" value="SUA5"/>
    <property type="match status" value="1"/>
</dbReference>
<dbReference type="InterPro" id="IPR017945">
    <property type="entry name" value="DHBP_synth_RibB-like_a/b_dom"/>
</dbReference>
<feature type="compositionally biased region" description="Acidic residues" evidence="12">
    <location>
        <begin position="123"/>
        <end position="148"/>
    </location>
</feature>
<evidence type="ECO:0000256" key="7">
    <source>
        <dbReference type="ARBA" id="ARBA00022695"/>
    </source>
</evidence>
<reference evidence="14 15" key="1">
    <citation type="submission" date="2020-07" db="EMBL/GenBank/DDBJ databases">
        <title>Sequencing the genomes of 1000 actinobacteria strains.</title>
        <authorList>
            <person name="Klenk H.-P."/>
        </authorList>
    </citation>
    <scope>NUCLEOTIDE SEQUENCE [LARGE SCALE GENOMIC DNA]</scope>
    <source>
        <strain evidence="14 15">DSM 22083</strain>
    </source>
</reference>
<feature type="compositionally biased region" description="Low complexity" evidence="12">
    <location>
        <begin position="26"/>
        <end position="35"/>
    </location>
</feature>
<dbReference type="GO" id="GO:0005524">
    <property type="term" value="F:ATP binding"/>
    <property type="evidence" value="ECO:0007669"/>
    <property type="project" value="UniProtKB-KW"/>
</dbReference>
<dbReference type="AlphaFoldDB" id="A0A7Y9IEC4"/>
<gene>
    <name evidence="14" type="ORF">BKA15_006722</name>
</gene>
<protein>
    <recommendedName>
        <fullName evidence="10">L-threonylcarbamoyladenylate synthase</fullName>
        <ecNumber evidence="3">2.7.7.87</ecNumber>
    </recommendedName>
    <alternativeName>
        <fullName evidence="10">L-threonylcarbamoyladenylate synthase</fullName>
    </alternativeName>
</protein>